<dbReference type="GO" id="GO:1990002">
    <property type="term" value="F:methylglyoxal reductase (NADPH) (acetol producing) activity"/>
    <property type="evidence" value="ECO:0007669"/>
    <property type="project" value="TreeGrafter"/>
</dbReference>
<dbReference type="InterPro" id="IPR044731">
    <property type="entry name" value="BDH-like"/>
</dbReference>
<dbReference type="Gene3D" id="1.20.1090.10">
    <property type="entry name" value="Dehydroquinate synthase-like - alpha domain"/>
    <property type="match status" value="1"/>
</dbReference>
<evidence type="ECO:0000259" key="2">
    <source>
        <dbReference type="Pfam" id="PF00465"/>
    </source>
</evidence>
<reference evidence="4" key="2">
    <citation type="submission" date="2022-10" db="EMBL/GenBank/DDBJ databases">
        <authorList>
            <person name="Ngo T.-E."/>
        </authorList>
    </citation>
    <scope>NUCLEOTIDE SEQUENCE</scope>
    <source>
        <strain evidence="4">JHB</strain>
    </source>
</reference>
<keyword evidence="1 4" id="KW-0560">Oxidoreductase</keyword>
<dbReference type="CDD" id="cd08187">
    <property type="entry name" value="BDH"/>
    <property type="match status" value="1"/>
</dbReference>
<dbReference type="InterPro" id="IPR001670">
    <property type="entry name" value="ADH_Fe/GldA"/>
</dbReference>
<name>A0A9Q9SSI8_MOOP1</name>
<evidence type="ECO:0000313" key="4">
    <source>
        <dbReference type="EMBL" id="WAN68818.1"/>
    </source>
</evidence>
<dbReference type="Pfam" id="PF00465">
    <property type="entry name" value="Fe-ADH"/>
    <property type="match status" value="1"/>
</dbReference>
<dbReference type="PANTHER" id="PTHR43633">
    <property type="entry name" value="ALCOHOL DEHYDROGENASE YQHD"/>
    <property type="match status" value="1"/>
</dbReference>
<feature type="domain" description="Alcohol dehydrogenase iron-type/glycerol dehydrogenase GldA" evidence="2">
    <location>
        <begin position="9"/>
        <end position="174"/>
    </location>
</feature>
<dbReference type="PANTHER" id="PTHR43633:SF1">
    <property type="entry name" value="ALCOHOL DEHYDROGENASE YQHD"/>
    <property type="match status" value="1"/>
</dbReference>
<dbReference type="InterPro" id="IPR056798">
    <property type="entry name" value="ADH_Fe_C"/>
</dbReference>
<dbReference type="GO" id="GO:0046872">
    <property type="term" value="F:metal ion binding"/>
    <property type="evidence" value="ECO:0007669"/>
    <property type="project" value="InterPro"/>
</dbReference>
<protein>
    <submittedName>
        <fullName evidence="4">Iron-containing alcohol dehydrogenase</fullName>
        <ecNumber evidence="4">1.1.1.1</ecNumber>
    </submittedName>
</protein>
<sequence length="312" mass="33905">MDCFDLYNPVKVLFGKGKIAAIANEIPTDARVLMTYGGGSIKKNGVYELVLAALAKHTVLEFGGITPNPELEILLDAVKLARTEEITYLLAVGGGSVIDATKFIAVAVPFVGDLWDILVANAPLTAALPLGTVLTLPATGSEMNSYFVVTRRSSQEKLQRRSELVFPRFSVLDPTVTFSLPRHQISNGIVDSFTHTLEQYLTYPVNAALQDRMAESILLTLTLIEEGPKTLAAPTDYDARANLMWCATIADNELIGAGVPQDWSTHMIAHELTALYGLDHAVTLAIIMPSLQESPKVESPVFLNRGQKLPQE</sequence>
<dbReference type="Pfam" id="PF25137">
    <property type="entry name" value="ADH_Fe_C"/>
    <property type="match status" value="1"/>
</dbReference>
<dbReference type="PROSITE" id="PS00060">
    <property type="entry name" value="ADH_IRON_2"/>
    <property type="match status" value="1"/>
</dbReference>
<proteinExistence type="predicted"/>
<dbReference type="Proteomes" id="UP000176944">
    <property type="component" value="Chromosome"/>
</dbReference>
<dbReference type="Gene3D" id="3.40.50.1970">
    <property type="match status" value="1"/>
</dbReference>
<dbReference type="EMBL" id="CP017708">
    <property type="protein sequence ID" value="WAN68818.1"/>
    <property type="molecule type" value="Genomic_DNA"/>
</dbReference>
<dbReference type="AlphaFoldDB" id="A0A9Q9SSI8"/>
<dbReference type="GO" id="GO:1990362">
    <property type="term" value="F:butanol dehydrogenase (NAD+) activity"/>
    <property type="evidence" value="ECO:0007669"/>
    <property type="project" value="InterPro"/>
</dbReference>
<reference evidence="4" key="1">
    <citation type="journal article" date="2017" name="Proc. Natl. Acad. Sci. U.S.A.">
        <title>Comparative genomics uncovers the prolific and distinctive metabolic potential of the cyanobacterial genus Moorea.</title>
        <authorList>
            <person name="Leao T."/>
            <person name="Castelao G."/>
            <person name="Korobeynikov A."/>
            <person name="Monroe E.A."/>
            <person name="Podell S."/>
            <person name="Glukhov E."/>
            <person name="Allen E.E."/>
            <person name="Gerwick W.H."/>
            <person name="Gerwick L."/>
        </authorList>
    </citation>
    <scope>NUCLEOTIDE SEQUENCE</scope>
    <source>
        <strain evidence="4">JHB</strain>
    </source>
</reference>
<dbReference type="EC" id="1.1.1.1" evidence="4"/>
<evidence type="ECO:0000256" key="1">
    <source>
        <dbReference type="ARBA" id="ARBA00023002"/>
    </source>
</evidence>
<dbReference type="InterPro" id="IPR018211">
    <property type="entry name" value="ADH_Fe_CS"/>
</dbReference>
<dbReference type="SUPFAM" id="SSF56796">
    <property type="entry name" value="Dehydroquinate synthase-like"/>
    <property type="match status" value="1"/>
</dbReference>
<accession>A0A9Q9SSI8</accession>
<dbReference type="FunFam" id="3.40.50.1970:FF:000003">
    <property type="entry name" value="Alcohol dehydrogenase, iron-containing"/>
    <property type="match status" value="1"/>
</dbReference>
<dbReference type="GO" id="GO:0005829">
    <property type="term" value="C:cytosol"/>
    <property type="evidence" value="ECO:0007669"/>
    <property type="project" value="TreeGrafter"/>
</dbReference>
<evidence type="ECO:0000259" key="3">
    <source>
        <dbReference type="Pfam" id="PF25137"/>
    </source>
</evidence>
<dbReference type="GO" id="GO:0008106">
    <property type="term" value="F:alcohol dehydrogenase (NADP+) activity"/>
    <property type="evidence" value="ECO:0007669"/>
    <property type="project" value="TreeGrafter"/>
</dbReference>
<feature type="domain" description="Fe-containing alcohol dehydrogenase-like C-terminal" evidence="3">
    <location>
        <begin position="188"/>
        <end position="293"/>
    </location>
</feature>
<gene>
    <name evidence="4" type="ORF">BJP36_29535</name>
</gene>
<organism evidence="4">
    <name type="scientific">Moorena producens (strain JHB)</name>
    <dbReference type="NCBI Taxonomy" id="1454205"/>
    <lineage>
        <taxon>Bacteria</taxon>
        <taxon>Bacillati</taxon>
        <taxon>Cyanobacteriota</taxon>
        <taxon>Cyanophyceae</taxon>
        <taxon>Coleofasciculales</taxon>
        <taxon>Coleofasciculaceae</taxon>
        <taxon>Moorena</taxon>
    </lineage>
</organism>